<feature type="region of interest" description="Phosphopantothenoylcysteine decarboxylase" evidence="3">
    <location>
        <begin position="1"/>
        <end position="198"/>
    </location>
</feature>
<comment type="function">
    <text evidence="4">Catalyzes two steps in the biosynthesis of coenzyme A. In the first step cysteine is conjugated to 4'-phosphopantothenate to form 4-phosphopantothenoylcysteine, in the latter compound is decarboxylated to form 4'-phosphopantotheine.</text>
</comment>
<comment type="similarity">
    <text evidence="3 4">In the C-terminal section; belongs to the PPC synthetase family.</text>
</comment>
<dbReference type="Proteomes" id="UP000552709">
    <property type="component" value="Unassembled WGS sequence"/>
</dbReference>
<dbReference type="EC" id="6.3.2.5" evidence="3"/>
<dbReference type="HAMAP" id="MF_02225">
    <property type="entry name" value="CoaBC"/>
    <property type="match status" value="1"/>
</dbReference>
<dbReference type="SUPFAM" id="SSF52507">
    <property type="entry name" value="Homo-oligomeric flavin-containing Cys decarboxylases, HFCD"/>
    <property type="match status" value="1"/>
</dbReference>
<comment type="cofactor">
    <cofactor evidence="3">
        <name>FMN</name>
        <dbReference type="ChEBI" id="CHEBI:58210"/>
    </cofactor>
    <text evidence="3">Binds 1 FMN per subunit.</text>
</comment>
<dbReference type="EC" id="4.1.1.36" evidence="3"/>
<protein>
    <recommendedName>
        <fullName evidence="3">Coenzyme A biosynthesis bifunctional protein CoaBC</fullName>
    </recommendedName>
    <alternativeName>
        <fullName evidence="3">DNA/pantothenate metabolism flavoprotein</fullName>
    </alternativeName>
    <alternativeName>
        <fullName evidence="3">Phosphopantothenoylcysteine synthetase/decarboxylase</fullName>
        <shortName evidence="3">PPCS-PPCDC</shortName>
    </alternativeName>
    <domain>
        <recommendedName>
            <fullName evidence="3">Phosphopantothenoylcysteine decarboxylase</fullName>
            <shortName evidence="3">PPC decarboxylase</shortName>
            <shortName evidence="3">PPC-DC</shortName>
            <ecNumber evidence="3">4.1.1.36</ecNumber>
        </recommendedName>
        <alternativeName>
            <fullName evidence="3">CoaC</fullName>
        </alternativeName>
    </domain>
    <domain>
        <recommendedName>
            <fullName evidence="3">Phosphopantothenate--cysteine ligase</fullName>
            <ecNumber evidence="3">6.3.2.5</ecNumber>
        </recommendedName>
        <alternativeName>
            <fullName evidence="3">CoaB</fullName>
        </alternativeName>
        <alternativeName>
            <fullName evidence="3">Phosphopantothenoylcysteine synthetase</fullName>
            <shortName evidence="3">PPC synthetase</shortName>
            <shortName evidence="3">PPC-S</shortName>
        </alternativeName>
    </domain>
</protein>
<dbReference type="GO" id="GO:0071513">
    <property type="term" value="C:phosphopantothenoylcysteine decarboxylase complex"/>
    <property type="evidence" value="ECO:0007669"/>
    <property type="project" value="TreeGrafter"/>
</dbReference>
<dbReference type="InterPro" id="IPR036551">
    <property type="entry name" value="Flavin_trans-like"/>
</dbReference>
<feature type="region of interest" description="Phosphopantothenate--cysteine ligase" evidence="3">
    <location>
        <begin position="199"/>
        <end position="419"/>
    </location>
</feature>
<dbReference type="NCBIfam" id="TIGR00521">
    <property type="entry name" value="coaBC_dfp"/>
    <property type="match status" value="1"/>
</dbReference>
<sequence length="419" mass="43808">MMAQTAAGGQKTVLVIVGGSMAAIKAPSVLRRLRERGARVNVIATRAALAFVTELSLSTAADGPVGTDEAWFTPRPDALHLSMAKADAAVIVGASAELLAGAAHGHAGDLALATLLSVPGPVLWAPAMNAAMWRNLAVQANVKRLREWGHQFLGPEVGAFGTHGEGTGLGRMAEPEEIAAAVMEVLRPPTPHDLAGLKVVVSAGPTREYLDPVRFISNPSSGKMGFAVAEDARDRGAQVTLVTGPVNLPGPSGMEVVRVESALELRDAVIQAAQDADIVVMTAAVADYRAAEQQHEKQAKVAGDVSIQLTPNPDILAELGSSKGSRVLVGFAMETHAGVERAAVKAARKNADFILLNYPTQEGTAFGGDDNQVTLVRADGTHEDWPRTSKREVARQLLDEALRVREASGATPSSSPAHP</sequence>
<dbReference type="GO" id="GO:0015937">
    <property type="term" value="P:coenzyme A biosynthetic process"/>
    <property type="evidence" value="ECO:0007669"/>
    <property type="project" value="UniProtKB-UniRule"/>
</dbReference>
<proteinExistence type="inferred from homology"/>
<keyword evidence="8" id="KW-1185">Reference proteome</keyword>
<dbReference type="Pfam" id="PF02441">
    <property type="entry name" value="Flavoprotein"/>
    <property type="match status" value="1"/>
</dbReference>
<comment type="caution">
    <text evidence="7">The sequence shown here is derived from an EMBL/GenBank/DDBJ whole genome shotgun (WGS) entry which is preliminary data.</text>
</comment>
<dbReference type="Pfam" id="PF04127">
    <property type="entry name" value="DFP"/>
    <property type="match status" value="1"/>
</dbReference>
<keyword evidence="3" id="KW-0511">Multifunctional enzyme</keyword>
<dbReference type="InterPro" id="IPR005252">
    <property type="entry name" value="CoaBC"/>
</dbReference>
<dbReference type="PANTHER" id="PTHR14359">
    <property type="entry name" value="HOMO-OLIGOMERIC FLAVIN CONTAINING CYS DECARBOXYLASE FAMILY"/>
    <property type="match status" value="1"/>
</dbReference>
<dbReference type="Gene3D" id="3.40.50.10300">
    <property type="entry name" value="CoaB-like"/>
    <property type="match status" value="1"/>
</dbReference>
<keyword evidence="2 3" id="KW-0456">Lyase</keyword>
<evidence type="ECO:0000256" key="1">
    <source>
        <dbReference type="ARBA" id="ARBA00022793"/>
    </source>
</evidence>
<evidence type="ECO:0000256" key="4">
    <source>
        <dbReference type="RuleBase" id="RU364078"/>
    </source>
</evidence>
<feature type="domain" description="DNA/pantothenate metabolism flavoprotein C-terminal" evidence="6">
    <location>
        <begin position="194"/>
        <end position="401"/>
    </location>
</feature>
<keyword evidence="3" id="KW-0479">Metal-binding</keyword>
<dbReference type="GO" id="GO:0015941">
    <property type="term" value="P:pantothenate catabolic process"/>
    <property type="evidence" value="ECO:0007669"/>
    <property type="project" value="InterPro"/>
</dbReference>
<keyword evidence="3" id="KW-0460">Magnesium</keyword>
<evidence type="ECO:0000256" key="2">
    <source>
        <dbReference type="ARBA" id="ARBA00023239"/>
    </source>
</evidence>
<name>A0A7W8NIX5_9DEIO</name>
<dbReference type="AlphaFoldDB" id="A0A7W8NIX5"/>
<organism evidence="7 8">
    <name type="scientific">Deinococcus humi</name>
    <dbReference type="NCBI Taxonomy" id="662880"/>
    <lineage>
        <taxon>Bacteria</taxon>
        <taxon>Thermotogati</taxon>
        <taxon>Deinococcota</taxon>
        <taxon>Deinococci</taxon>
        <taxon>Deinococcales</taxon>
        <taxon>Deinococcaceae</taxon>
        <taxon>Deinococcus</taxon>
    </lineage>
</organism>
<dbReference type="InterPro" id="IPR003382">
    <property type="entry name" value="Flavoprotein"/>
</dbReference>
<dbReference type="Gene3D" id="3.40.50.1950">
    <property type="entry name" value="Flavin prenyltransferase-like"/>
    <property type="match status" value="1"/>
</dbReference>
<dbReference type="InterPro" id="IPR007085">
    <property type="entry name" value="DNA/pantothenate-metab_flavo_C"/>
</dbReference>
<dbReference type="SUPFAM" id="SSF102645">
    <property type="entry name" value="CoaB-like"/>
    <property type="match status" value="1"/>
</dbReference>
<evidence type="ECO:0000313" key="8">
    <source>
        <dbReference type="Proteomes" id="UP000552709"/>
    </source>
</evidence>
<dbReference type="InterPro" id="IPR035929">
    <property type="entry name" value="CoaB-like_sf"/>
</dbReference>
<feature type="binding site" evidence="3">
    <location>
        <position position="349"/>
    </location>
    <ligand>
        <name>CTP</name>
        <dbReference type="ChEBI" id="CHEBI:37563"/>
    </ligand>
</feature>
<comment type="similarity">
    <text evidence="3 4">In the N-terminal section; belongs to the HFCD (homo-oligomeric flavin containing Cys decarboxylase) superfamily.</text>
</comment>
<feature type="binding site" evidence="3">
    <location>
        <position position="331"/>
    </location>
    <ligand>
        <name>CTP</name>
        <dbReference type="ChEBI" id="CHEBI:37563"/>
    </ligand>
</feature>
<dbReference type="UniPathway" id="UPA00241">
    <property type="reaction ID" value="UER00353"/>
</dbReference>
<keyword evidence="3 4" id="KW-0285">Flavoprotein</keyword>
<comment type="catalytic activity">
    <reaction evidence="3 4">
        <text>(R)-4'-phosphopantothenate + L-cysteine + CTP = N-[(R)-4-phosphopantothenoyl]-L-cysteine + CMP + diphosphate + H(+)</text>
        <dbReference type="Rhea" id="RHEA:19397"/>
        <dbReference type="ChEBI" id="CHEBI:10986"/>
        <dbReference type="ChEBI" id="CHEBI:15378"/>
        <dbReference type="ChEBI" id="CHEBI:33019"/>
        <dbReference type="ChEBI" id="CHEBI:35235"/>
        <dbReference type="ChEBI" id="CHEBI:37563"/>
        <dbReference type="ChEBI" id="CHEBI:59458"/>
        <dbReference type="ChEBI" id="CHEBI:60377"/>
        <dbReference type="EC" id="6.3.2.5"/>
    </reaction>
</comment>
<dbReference type="GO" id="GO:0046872">
    <property type="term" value="F:metal ion binding"/>
    <property type="evidence" value="ECO:0007669"/>
    <property type="project" value="UniProtKB-KW"/>
</dbReference>
<feature type="binding site" evidence="3">
    <location>
        <begin position="313"/>
        <end position="316"/>
    </location>
    <ligand>
        <name>CTP</name>
        <dbReference type="ChEBI" id="CHEBI:37563"/>
    </ligand>
</feature>
<evidence type="ECO:0000259" key="6">
    <source>
        <dbReference type="Pfam" id="PF04127"/>
    </source>
</evidence>
<dbReference type="GO" id="GO:0004632">
    <property type="term" value="F:phosphopantothenate--cysteine ligase activity"/>
    <property type="evidence" value="ECO:0007669"/>
    <property type="project" value="UniProtKB-UniRule"/>
</dbReference>
<gene>
    <name evidence="3" type="primary">coaBC</name>
    <name evidence="7" type="ORF">HNQ08_004643</name>
</gene>
<evidence type="ECO:0000313" key="7">
    <source>
        <dbReference type="EMBL" id="MBB5365522.1"/>
    </source>
</evidence>
<evidence type="ECO:0000259" key="5">
    <source>
        <dbReference type="Pfam" id="PF02441"/>
    </source>
</evidence>
<comment type="function">
    <text evidence="3">Catalyzes two sequential steps in the biosynthesis of coenzyme A. In the first step cysteine is conjugated to 4'-phosphopantothenate to form 4-phosphopantothenoylcysteine. In the second step the latter compound is decarboxylated to form 4'-phosphopantotheine.</text>
</comment>
<comment type="catalytic activity">
    <reaction evidence="3 4">
        <text>N-[(R)-4-phosphopantothenoyl]-L-cysteine + H(+) = (R)-4'-phosphopantetheine + CO2</text>
        <dbReference type="Rhea" id="RHEA:16793"/>
        <dbReference type="ChEBI" id="CHEBI:15378"/>
        <dbReference type="ChEBI" id="CHEBI:16526"/>
        <dbReference type="ChEBI" id="CHEBI:59458"/>
        <dbReference type="ChEBI" id="CHEBI:61723"/>
        <dbReference type="EC" id="4.1.1.36"/>
    </reaction>
</comment>
<comment type="pathway">
    <text evidence="3 4">Cofactor biosynthesis; coenzyme A biosynthesis; CoA from (R)-pantothenate: step 3/5.</text>
</comment>
<comment type="pathway">
    <text evidence="3 4">Cofactor biosynthesis; coenzyme A biosynthesis; CoA from (R)-pantothenate: step 2/5.</text>
</comment>
<keyword evidence="3 4" id="KW-0436">Ligase</keyword>
<dbReference type="GO" id="GO:0004633">
    <property type="term" value="F:phosphopantothenoylcysteine decarboxylase activity"/>
    <property type="evidence" value="ECO:0007669"/>
    <property type="project" value="UniProtKB-UniRule"/>
</dbReference>
<keyword evidence="3 4" id="KW-0288">FMN</keyword>
<feature type="binding site" evidence="3">
    <location>
        <position position="345"/>
    </location>
    <ligand>
        <name>CTP</name>
        <dbReference type="ChEBI" id="CHEBI:37563"/>
    </ligand>
</feature>
<dbReference type="PANTHER" id="PTHR14359:SF6">
    <property type="entry name" value="PHOSPHOPANTOTHENOYLCYSTEINE DECARBOXYLASE"/>
    <property type="match status" value="1"/>
</dbReference>
<feature type="binding site" evidence="3">
    <location>
        <position position="297"/>
    </location>
    <ligand>
        <name>CTP</name>
        <dbReference type="ChEBI" id="CHEBI:37563"/>
    </ligand>
</feature>
<comment type="cofactor">
    <cofactor evidence="3">
        <name>Mg(2+)</name>
        <dbReference type="ChEBI" id="CHEBI:18420"/>
    </cofactor>
</comment>
<comment type="caution">
    <text evidence="3">Lacks conserved residue(s) required for the propagation of feature annotation.</text>
</comment>
<reference evidence="7 8" key="1">
    <citation type="submission" date="2020-08" db="EMBL/GenBank/DDBJ databases">
        <title>Genomic Encyclopedia of Type Strains, Phase IV (KMG-IV): sequencing the most valuable type-strain genomes for metagenomic binning, comparative biology and taxonomic classification.</title>
        <authorList>
            <person name="Goeker M."/>
        </authorList>
    </citation>
    <scope>NUCLEOTIDE SEQUENCE [LARGE SCALE GENOMIC DNA]</scope>
    <source>
        <strain evidence="7 8">DSM 27939</strain>
    </source>
</reference>
<feature type="domain" description="Flavoprotein" evidence="5">
    <location>
        <begin position="11"/>
        <end position="184"/>
    </location>
</feature>
<feature type="binding site" evidence="3">
    <location>
        <position position="287"/>
    </location>
    <ligand>
        <name>CTP</name>
        <dbReference type="ChEBI" id="CHEBI:37563"/>
    </ligand>
</feature>
<accession>A0A7W8NIX5</accession>
<keyword evidence="1 3" id="KW-0210">Decarboxylase</keyword>
<dbReference type="GO" id="GO:0010181">
    <property type="term" value="F:FMN binding"/>
    <property type="evidence" value="ECO:0007669"/>
    <property type="project" value="UniProtKB-UniRule"/>
</dbReference>
<evidence type="ECO:0000256" key="3">
    <source>
        <dbReference type="HAMAP-Rule" id="MF_02225"/>
    </source>
</evidence>
<dbReference type="EMBL" id="JACHFL010000019">
    <property type="protein sequence ID" value="MBB5365522.1"/>
    <property type="molecule type" value="Genomic_DNA"/>
</dbReference>